<evidence type="ECO:0000313" key="3">
    <source>
        <dbReference type="Proteomes" id="UP000886885"/>
    </source>
</evidence>
<dbReference type="OrthoDB" id="785441at2759"/>
<dbReference type="AlphaFoldDB" id="A0A8X8A214"/>
<dbReference type="EMBL" id="JAAWWB010000007">
    <property type="protein sequence ID" value="KAG6779160.1"/>
    <property type="molecule type" value="Genomic_DNA"/>
</dbReference>
<dbReference type="PANTHER" id="PTHR34542:SF6">
    <property type="entry name" value="50S RIBOSOMAL-LIKE PROTEIN"/>
    <property type="match status" value="1"/>
</dbReference>
<protein>
    <submittedName>
        <fullName evidence="2">Uncharacterized protein</fullName>
    </submittedName>
</protein>
<proteinExistence type="predicted"/>
<name>A0A8X8A214_POPTO</name>
<reference evidence="2" key="1">
    <citation type="journal article" date="2020" name="bioRxiv">
        <title>Hybrid origin of Populus tomentosa Carr. identified through genome sequencing and phylogenomic analysis.</title>
        <authorList>
            <person name="An X."/>
            <person name="Gao K."/>
            <person name="Chen Z."/>
            <person name="Li J."/>
            <person name="Yang X."/>
            <person name="Yang X."/>
            <person name="Zhou J."/>
            <person name="Guo T."/>
            <person name="Zhao T."/>
            <person name="Huang S."/>
            <person name="Miao D."/>
            <person name="Khan W.U."/>
            <person name="Rao P."/>
            <person name="Ye M."/>
            <person name="Lei B."/>
            <person name="Liao W."/>
            <person name="Wang J."/>
            <person name="Ji L."/>
            <person name="Li Y."/>
            <person name="Guo B."/>
            <person name="Mustafa N.S."/>
            <person name="Li S."/>
            <person name="Yun Q."/>
            <person name="Keller S.R."/>
            <person name="Mao J."/>
            <person name="Zhang R."/>
            <person name="Strauss S.H."/>
        </authorList>
    </citation>
    <scope>NUCLEOTIDE SEQUENCE</scope>
    <source>
        <strain evidence="2">GM15</strain>
        <tissue evidence="2">Leaf</tissue>
    </source>
</reference>
<organism evidence="2 3">
    <name type="scientific">Populus tomentosa</name>
    <name type="common">Chinese white poplar</name>
    <dbReference type="NCBI Taxonomy" id="118781"/>
    <lineage>
        <taxon>Eukaryota</taxon>
        <taxon>Viridiplantae</taxon>
        <taxon>Streptophyta</taxon>
        <taxon>Embryophyta</taxon>
        <taxon>Tracheophyta</taxon>
        <taxon>Spermatophyta</taxon>
        <taxon>Magnoliopsida</taxon>
        <taxon>eudicotyledons</taxon>
        <taxon>Gunneridae</taxon>
        <taxon>Pentapetalae</taxon>
        <taxon>rosids</taxon>
        <taxon>fabids</taxon>
        <taxon>Malpighiales</taxon>
        <taxon>Salicaceae</taxon>
        <taxon>Saliceae</taxon>
        <taxon>Populus</taxon>
    </lineage>
</organism>
<evidence type="ECO:0000313" key="2">
    <source>
        <dbReference type="EMBL" id="KAG6779160.1"/>
    </source>
</evidence>
<sequence length="115" mass="13240">MATLHKFKLLATQCAVTATPTQSPTTSPVFHIRRRRKTLRMLLSKNSDVRRRIPRREDESEVEEDPLPEKRSARKKTAGRRVKGMLYERNEDSNEWIDLSNSFCIQGGVGALKML</sequence>
<gene>
    <name evidence="2" type="ORF">POTOM_015531</name>
</gene>
<keyword evidence="3" id="KW-1185">Reference proteome</keyword>
<dbReference type="Proteomes" id="UP000886885">
    <property type="component" value="Chromosome 4A"/>
</dbReference>
<feature type="compositionally biased region" description="Basic and acidic residues" evidence="1">
    <location>
        <begin position="47"/>
        <end position="58"/>
    </location>
</feature>
<evidence type="ECO:0000256" key="1">
    <source>
        <dbReference type="SAM" id="MobiDB-lite"/>
    </source>
</evidence>
<feature type="region of interest" description="Disordered" evidence="1">
    <location>
        <begin position="43"/>
        <end position="80"/>
    </location>
</feature>
<comment type="caution">
    <text evidence="2">The sequence shown here is derived from an EMBL/GenBank/DDBJ whole genome shotgun (WGS) entry which is preliminary data.</text>
</comment>
<dbReference type="PANTHER" id="PTHR34542">
    <property type="entry name" value="OS08G0359900 PROTEIN"/>
    <property type="match status" value="1"/>
</dbReference>
<accession>A0A8X8A214</accession>